<protein>
    <submittedName>
        <fullName evidence="2">Uncharacterized protein</fullName>
    </submittedName>
</protein>
<dbReference type="EMBL" id="AGNL01050476">
    <property type="protein sequence ID" value="EJK43893.1"/>
    <property type="molecule type" value="Genomic_DNA"/>
</dbReference>
<sequence>SGYARWWQNFIPEGYGLYQQWRNGKNFGQSQVLPSPGGGSGGDEEDAVSRPGLGEDWTRAAEAAEESELTMGLF</sequence>
<evidence type="ECO:0000256" key="1">
    <source>
        <dbReference type="SAM" id="MobiDB-lite"/>
    </source>
</evidence>
<dbReference type="AlphaFoldDB" id="K0QY92"/>
<feature type="non-terminal residue" evidence="2">
    <location>
        <position position="1"/>
    </location>
</feature>
<dbReference type="Proteomes" id="UP000266841">
    <property type="component" value="Unassembled WGS sequence"/>
</dbReference>
<gene>
    <name evidence="2" type="ORF">THAOC_37616</name>
</gene>
<reference evidence="2 3" key="1">
    <citation type="journal article" date="2012" name="Genome Biol.">
        <title>Genome and low-iron response of an oceanic diatom adapted to chronic iron limitation.</title>
        <authorList>
            <person name="Lommer M."/>
            <person name="Specht M."/>
            <person name="Roy A.S."/>
            <person name="Kraemer L."/>
            <person name="Andreson R."/>
            <person name="Gutowska M.A."/>
            <person name="Wolf J."/>
            <person name="Bergner S.V."/>
            <person name="Schilhabel M.B."/>
            <person name="Klostermeier U.C."/>
            <person name="Beiko R.G."/>
            <person name="Rosenstiel P."/>
            <person name="Hippler M."/>
            <person name="Laroche J."/>
        </authorList>
    </citation>
    <scope>NUCLEOTIDE SEQUENCE [LARGE SCALE GENOMIC DNA]</scope>
    <source>
        <strain evidence="2 3">CCMP1005</strain>
    </source>
</reference>
<comment type="caution">
    <text evidence="2">The sequence shown here is derived from an EMBL/GenBank/DDBJ whole genome shotgun (WGS) entry which is preliminary data.</text>
</comment>
<organism evidence="2 3">
    <name type="scientific">Thalassiosira oceanica</name>
    <name type="common">Marine diatom</name>
    <dbReference type="NCBI Taxonomy" id="159749"/>
    <lineage>
        <taxon>Eukaryota</taxon>
        <taxon>Sar</taxon>
        <taxon>Stramenopiles</taxon>
        <taxon>Ochrophyta</taxon>
        <taxon>Bacillariophyta</taxon>
        <taxon>Coscinodiscophyceae</taxon>
        <taxon>Thalassiosirophycidae</taxon>
        <taxon>Thalassiosirales</taxon>
        <taxon>Thalassiosiraceae</taxon>
        <taxon>Thalassiosira</taxon>
    </lineage>
</organism>
<feature type="region of interest" description="Disordered" evidence="1">
    <location>
        <begin position="28"/>
        <end position="52"/>
    </location>
</feature>
<accession>K0QY92</accession>
<proteinExistence type="predicted"/>
<keyword evidence="3" id="KW-1185">Reference proteome</keyword>
<evidence type="ECO:0000313" key="3">
    <source>
        <dbReference type="Proteomes" id="UP000266841"/>
    </source>
</evidence>
<evidence type="ECO:0000313" key="2">
    <source>
        <dbReference type="EMBL" id="EJK43893.1"/>
    </source>
</evidence>
<name>K0QY92_THAOC</name>